<name>A0AAV7I6W1_COTGL</name>
<dbReference type="EMBL" id="JAHXZJ010002237">
    <property type="protein sequence ID" value="KAH0547089.1"/>
    <property type="molecule type" value="Genomic_DNA"/>
</dbReference>
<organism evidence="1 2">
    <name type="scientific">Cotesia glomerata</name>
    <name type="common">Lepidopteran parasitic wasp</name>
    <name type="synonym">Apanteles glomeratus</name>
    <dbReference type="NCBI Taxonomy" id="32391"/>
    <lineage>
        <taxon>Eukaryota</taxon>
        <taxon>Metazoa</taxon>
        <taxon>Ecdysozoa</taxon>
        <taxon>Arthropoda</taxon>
        <taxon>Hexapoda</taxon>
        <taxon>Insecta</taxon>
        <taxon>Pterygota</taxon>
        <taxon>Neoptera</taxon>
        <taxon>Endopterygota</taxon>
        <taxon>Hymenoptera</taxon>
        <taxon>Apocrita</taxon>
        <taxon>Ichneumonoidea</taxon>
        <taxon>Braconidae</taxon>
        <taxon>Microgastrinae</taxon>
        <taxon>Cotesia</taxon>
    </lineage>
</organism>
<dbReference type="AlphaFoldDB" id="A0AAV7I6W1"/>
<comment type="caution">
    <text evidence="1">The sequence shown here is derived from an EMBL/GenBank/DDBJ whole genome shotgun (WGS) entry which is preliminary data.</text>
</comment>
<accession>A0AAV7I6W1</accession>
<keyword evidence="2" id="KW-1185">Reference proteome</keyword>
<gene>
    <name evidence="1" type="ORF">KQX54_017031</name>
</gene>
<evidence type="ECO:0000313" key="2">
    <source>
        <dbReference type="Proteomes" id="UP000826195"/>
    </source>
</evidence>
<sequence>MVMRKGNISENNWVKLSDGEVVPGRDDDGIIIGSLFSRLRRDELKKDEGLLPQWIRSTGDPQRKRYRVTSEYESRPGFEAMPRGICCSLYHPSALHHRRWKANKWRFGFGLPGFYIL</sequence>
<reference evidence="1 2" key="1">
    <citation type="journal article" date="2021" name="J. Hered.">
        <title>A chromosome-level genome assembly of the parasitoid wasp, Cotesia glomerata (Hymenoptera: Braconidae).</title>
        <authorList>
            <person name="Pinto B.J."/>
            <person name="Weis J.J."/>
            <person name="Gamble T."/>
            <person name="Ode P.J."/>
            <person name="Paul R."/>
            <person name="Zaspel J.M."/>
        </authorList>
    </citation>
    <scope>NUCLEOTIDE SEQUENCE [LARGE SCALE GENOMIC DNA]</scope>
    <source>
        <strain evidence="1">CgM1</strain>
    </source>
</reference>
<evidence type="ECO:0000313" key="1">
    <source>
        <dbReference type="EMBL" id="KAH0547089.1"/>
    </source>
</evidence>
<dbReference type="Proteomes" id="UP000826195">
    <property type="component" value="Unassembled WGS sequence"/>
</dbReference>
<proteinExistence type="predicted"/>
<protein>
    <submittedName>
        <fullName evidence="1">Uncharacterized protein</fullName>
    </submittedName>
</protein>